<organism evidence="1">
    <name type="scientific">uncultured Caudovirales phage</name>
    <dbReference type="NCBI Taxonomy" id="2100421"/>
    <lineage>
        <taxon>Viruses</taxon>
        <taxon>Duplodnaviria</taxon>
        <taxon>Heunggongvirae</taxon>
        <taxon>Uroviricota</taxon>
        <taxon>Caudoviricetes</taxon>
        <taxon>Peduoviridae</taxon>
        <taxon>Maltschvirus</taxon>
        <taxon>Maltschvirus maltsch</taxon>
    </lineage>
</organism>
<reference evidence="1" key="1">
    <citation type="submission" date="2020-05" db="EMBL/GenBank/DDBJ databases">
        <authorList>
            <person name="Chiriac C."/>
            <person name="Salcher M."/>
            <person name="Ghai R."/>
            <person name="Kavagutti S V."/>
        </authorList>
    </citation>
    <scope>NUCLEOTIDE SEQUENCE</scope>
</reference>
<gene>
    <name evidence="2" type="ORF">UFOVP1247_352</name>
    <name evidence="1" type="ORF">UFOVP970_39</name>
</gene>
<dbReference type="EMBL" id="LR797195">
    <property type="protein sequence ID" value="CAB4193981.1"/>
    <property type="molecule type" value="Genomic_DNA"/>
</dbReference>
<evidence type="ECO:0000313" key="2">
    <source>
        <dbReference type="EMBL" id="CAB4193981.1"/>
    </source>
</evidence>
<sequence>MTIDKEKLFELYMQWVEEVLDECDWKTSFDPEEIVYSIANIIENNPELLNKDE</sequence>
<proteinExistence type="predicted"/>
<dbReference type="EMBL" id="LR796916">
    <property type="protein sequence ID" value="CAB4174354.1"/>
    <property type="molecule type" value="Genomic_DNA"/>
</dbReference>
<name>A0A6J5Q498_9CAUD</name>
<evidence type="ECO:0000313" key="1">
    <source>
        <dbReference type="EMBL" id="CAB4174354.1"/>
    </source>
</evidence>
<protein>
    <submittedName>
        <fullName evidence="1">Uncharacterized protein</fullName>
    </submittedName>
</protein>
<accession>A0A6J5Q498</accession>